<dbReference type="RefSeq" id="WP_218839125.1">
    <property type="nucleotide sequence ID" value="NZ_OBEJ01000001.1"/>
</dbReference>
<proteinExistence type="predicted"/>
<keyword evidence="3" id="KW-1185">Reference proteome</keyword>
<dbReference type="OrthoDB" id="69483at2235"/>
<evidence type="ECO:0000256" key="1">
    <source>
        <dbReference type="SAM" id="MobiDB-lite"/>
    </source>
</evidence>
<accession>A0A285N9B4</accession>
<evidence type="ECO:0000313" key="2">
    <source>
        <dbReference type="EMBL" id="SNZ06094.1"/>
    </source>
</evidence>
<reference evidence="2 3" key="1">
    <citation type="submission" date="2017-09" db="EMBL/GenBank/DDBJ databases">
        <authorList>
            <person name="Ehlers B."/>
            <person name="Leendertz F.H."/>
        </authorList>
    </citation>
    <scope>NUCLEOTIDE SEQUENCE [LARGE SCALE GENOMIC DNA]</scope>
    <source>
        <strain evidence="2 3">DSM 27208</strain>
    </source>
</reference>
<dbReference type="EMBL" id="OBEJ01000001">
    <property type="protein sequence ID" value="SNZ06094.1"/>
    <property type="molecule type" value="Genomic_DNA"/>
</dbReference>
<sequence>MWYGSMQTEVHSGHKSPEPTEESPTCPQCGREITAVSTMGPGRHSVEPCGHGVATLTLRQFSGVRK</sequence>
<gene>
    <name evidence="2" type="ORF">SAMN06269185_1045</name>
</gene>
<evidence type="ECO:0000313" key="3">
    <source>
        <dbReference type="Proteomes" id="UP000219453"/>
    </source>
</evidence>
<feature type="compositionally biased region" description="Polar residues" evidence="1">
    <location>
        <begin position="1"/>
        <end position="10"/>
    </location>
</feature>
<dbReference type="Proteomes" id="UP000219453">
    <property type="component" value="Unassembled WGS sequence"/>
</dbReference>
<name>A0A285N9B4_NATPI</name>
<organism evidence="2 3">
    <name type="scientific">Natronoarchaeum philippinense</name>
    <dbReference type="NCBI Taxonomy" id="558529"/>
    <lineage>
        <taxon>Archaea</taxon>
        <taxon>Methanobacteriati</taxon>
        <taxon>Methanobacteriota</taxon>
        <taxon>Stenosarchaea group</taxon>
        <taxon>Halobacteria</taxon>
        <taxon>Halobacteriales</taxon>
        <taxon>Natronoarchaeaceae</taxon>
    </lineage>
</organism>
<dbReference type="AlphaFoldDB" id="A0A285N9B4"/>
<feature type="region of interest" description="Disordered" evidence="1">
    <location>
        <begin position="1"/>
        <end position="30"/>
    </location>
</feature>
<protein>
    <submittedName>
        <fullName evidence="2">Uncharacterized protein</fullName>
    </submittedName>
</protein>